<evidence type="ECO:0000256" key="5">
    <source>
        <dbReference type="ARBA" id="ARBA00022741"/>
    </source>
</evidence>
<evidence type="ECO:0000313" key="11">
    <source>
        <dbReference type="EMBL" id="HGN90874.1"/>
    </source>
</evidence>
<gene>
    <name evidence="12" type="ORF">ENM30_04850</name>
    <name evidence="11" type="ORF">ENT82_07120</name>
    <name evidence="10" type="ORF">ENU43_06315</name>
</gene>
<dbReference type="GO" id="GO:0016887">
    <property type="term" value="F:ATP hydrolysis activity"/>
    <property type="evidence" value="ECO:0007669"/>
    <property type="project" value="InterPro"/>
</dbReference>
<evidence type="ECO:0000256" key="8">
    <source>
        <dbReference type="ARBA" id="ARBA00023136"/>
    </source>
</evidence>
<dbReference type="Gene3D" id="3.40.50.300">
    <property type="entry name" value="P-loop containing nucleotide triphosphate hydrolases"/>
    <property type="match status" value="2"/>
</dbReference>
<dbReference type="CDD" id="cd03215">
    <property type="entry name" value="ABC_Carb_Monos_II"/>
    <property type="match status" value="1"/>
</dbReference>
<evidence type="ECO:0000313" key="12">
    <source>
        <dbReference type="EMBL" id="HHN52625.1"/>
    </source>
</evidence>
<reference evidence="11" key="1">
    <citation type="journal article" date="2020" name="mSystems">
        <title>Genome- and Community-Level Interaction Insights into Carbon Utilization and Element Cycling Functions of Hydrothermarchaeota in Hydrothermal Sediment.</title>
        <authorList>
            <person name="Zhou Z."/>
            <person name="Liu Y."/>
            <person name="Xu W."/>
            <person name="Pan J."/>
            <person name="Luo Z.H."/>
            <person name="Li M."/>
        </authorList>
    </citation>
    <scope>NUCLEOTIDE SEQUENCE [LARGE SCALE GENOMIC DNA]</scope>
    <source>
        <strain evidence="12">SpSt-1073</strain>
        <strain evidence="11">SpSt-613</strain>
        <strain evidence="10">SpSt-669</strain>
    </source>
</reference>
<proteinExistence type="predicted"/>
<keyword evidence="2" id="KW-0813">Transport</keyword>
<dbReference type="EMBL" id="DTAD01000077">
    <property type="protein sequence ID" value="HGN90874.1"/>
    <property type="molecule type" value="Genomic_DNA"/>
</dbReference>
<sequence>MRGIVKKFPNVVANDNVSFTLRPGEVHALLGENGAGKSTLMNILYGIYRPDAGEIWVYGKKVDIRGPRDALALGIGMVHQQFKLIPVHTVAENVILGLREQGFVINERKINNELTQLIQRYGWTISPNSRVWQLSAGEKQQVELLKALYRKVRILILDEPTSVLTPQETVALFQTLRKMASQGLGVVLITHKLEEVFSVADRVTVMRAGRNVATKNVKETNIEELVELMIGRPLLKISSTRSLDTSKPVLEASGLVVLGDKGLEAVRNVSFKLYRGEILGIAGVSGNGQTELLEAIAGLRKIMRGKVLLDGVDITNRHPQKIIDAGVSYIPAEVLRYSAPEMTVAENLVLKAYRNHLFANSLMIRWRDVNRKAEELVKAFRIVTPTITNKVANLSGGNIQRLVLARELGTLPNTKVILAAYPTRGLDIASTEQIHQELVKRAEQGVAVLLVSEELEELMALSDRIMVMYRGEIVGVLRRGEYDVEEIGLMMTGVKRAEVSA</sequence>
<dbReference type="InterPro" id="IPR017871">
    <property type="entry name" value="ABC_transporter-like_CS"/>
</dbReference>
<protein>
    <submittedName>
        <fullName evidence="11">ABC transporter ATP-binding protein</fullName>
    </submittedName>
</protein>
<dbReference type="PROSITE" id="PS50893">
    <property type="entry name" value="ABC_TRANSPORTER_2"/>
    <property type="match status" value="2"/>
</dbReference>
<evidence type="ECO:0000259" key="9">
    <source>
        <dbReference type="PROSITE" id="PS50893"/>
    </source>
</evidence>
<dbReference type="PANTHER" id="PTHR43790:SF9">
    <property type="entry name" value="GALACTOFURANOSE TRANSPORTER ATP-BINDING PROTEIN YTFR"/>
    <property type="match status" value="1"/>
</dbReference>
<dbReference type="SMART" id="SM00382">
    <property type="entry name" value="AAA"/>
    <property type="match status" value="2"/>
</dbReference>
<evidence type="ECO:0000313" key="10">
    <source>
        <dbReference type="EMBL" id="HGL41261.1"/>
    </source>
</evidence>
<feature type="domain" description="ABC transporter" evidence="9">
    <location>
        <begin position="1"/>
        <end position="233"/>
    </location>
</feature>
<keyword evidence="3" id="KW-1003">Cell membrane</keyword>
<keyword evidence="7" id="KW-1278">Translocase</keyword>
<comment type="caution">
    <text evidence="11">The sequence shown here is derived from an EMBL/GenBank/DDBJ whole genome shotgun (WGS) entry which is preliminary data.</text>
</comment>
<dbReference type="FunFam" id="3.40.50.300:FF:000127">
    <property type="entry name" value="Ribose import ATP-binding protein RbsA"/>
    <property type="match status" value="1"/>
</dbReference>
<dbReference type="PANTHER" id="PTHR43790">
    <property type="entry name" value="CARBOHYDRATE TRANSPORT ATP-BINDING PROTEIN MG119-RELATED"/>
    <property type="match status" value="1"/>
</dbReference>
<dbReference type="InterPro" id="IPR050107">
    <property type="entry name" value="ABC_carbohydrate_import_ATPase"/>
</dbReference>
<dbReference type="GO" id="GO:0005524">
    <property type="term" value="F:ATP binding"/>
    <property type="evidence" value="ECO:0007669"/>
    <property type="project" value="UniProtKB-KW"/>
</dbReference>
<evidence type="ECO:0000256" key="2">
    <source>
        <dbReference type="ARBA" id="ARBA00022448"/>
    </source>
</evidence>
<dbReference type="CDD" id="cd03216">
    <property type="entry name" value="ABC_Carb_Monos_I"/>
    <property type="match status" value="1"/>
</dbReference>
<accession>A0A7C4I650</accession>
<evidence type="ECO:0000256" key="3">
    <source>
        <dbReference type="ARBA" id="ARBA00022475"/>
    </source>
</evidence>
<evidence type="ECO:0000256" key="4">
    <source>
        <dbReference type="ARBA" id="ARBA00022737"/>
    </source>
</evidence>
<dbReference type="AlphaFoldDB" id="A0A7C4I650"/>
<comment type="subcellular location">
    <subcellularLocation>
        <location evidence="1">Cell membrane</location>
        <topology evidence="1">Peripheral membrane protein</topology>
    </subcellularLocation>
</comment>
<dbReference type="EMBL" id="DRXG01000108">
    <property type="protein sequence ID" value="HHN52625.1"/>
    <property type="molecule type" value="Genomic_DNA"/>
</dbReference>
<evidence type="ECO:0000256" key="1">
    <source>
        <dbReference type="ARBA" id="ARBA00004202"/>
    </source>
</evidence>
<evidence type="ECO:0000256" key="6">
    <source>
        <dbReference type="ARBA" id="ARBA00022840"/>
    </source>
</evidence>
<dbReference type="InterPro" id="IPR003439">
    <property type="entry name" value="ABC_transporter-like_ATP-bd"/>
</dbReference>
<keyword evidence="8" id="KW-0472">Membrane</keyword>
<dbReference type="GO" id="GO:0005886">
    <property type="term" value="C:plasma membrane"/>
    <property type="evidence" value="ECO:0007669"/>
    <property type="project" value="UniProtKB-SubCell"/>
</dbReference>
<name>A0A7C4I650_CALS0</name>
<dbReference type="PROSITE" id="PS00211">
    <property type="entry name" value="ABC_TRANSPORTER_1"/>
    <property type="match status" value="1"/>
</dbReference>
<dbReference type="Pfam" id="PF00005">
    <property type="entry name" value="ABC_tran"/>
    <property type="match status" value="2"/>
</dbReference>
<keyword evidence="6 11" id="KW-0067">ATP-binding</keyword>
<dbReference type="EMBL" id="DTCM01000078">
    <property type="protein sequence ID" value="HGL41261.1"/>
    <property type="molecule type" value="Genomic_DNA"/>
</dbReference>
<organism evidence="11">
    <name type="scientific">Caldiarchaeum subterraneum</name>
    <dbReference type="NCBI Taxonomy" id="311458"/>
    <lineage>
        <taxon>Archaea</taxon>
        <taxon>Nitrososphaerota</taxon>
        <taxon>Candidatus Caldarchaeales</taxon>
        <taxon>Candidatus Caldarchaeaceae</taxon>
        <taxon>Candidatus Caldarchaeum</taxon>
    </lineage>
</organism>
<keyword evidence="5" id="KW-0547">Nucleotide-binding</keyword>
<feature type="domain" description="ABC transporter" evidence="9">
    <location>
        <begin position="250"/>
        <end position="495"/>
    </location>
</feature>
<evidence type="ECO:0000256" key="7">
    <source>
        <dbReference type="ARBA" id="ARBA00022967"/>
    </source>
</evidence>
<dbReference type="SUPFAM" id="SSF52540">
    <property type="entry name" value="P-loop containing nucleoside triphosphate hydrolases"/>
    <property type="match status" value="2"/>
</dbReference>
<dbReference type="InterPro" id="IPR027417">
    <property type="entry name" value="P-loop_NTPase"/>
</dbReference>
<keyword evidence="4" id="KW-0677">Repeat</keyword>
<dbReference type="InterPro" id="IPR003593">
    <property type="entry name" value="AAA+_ATPase"/>
</dbReference>